<proteinExistence type="predicted"/>
<accession>A0A9K3D8Z2</accession>
<dbReference type="Proteomes" id="UP000265618">
    <property type="component" value="Unassembled WGS sequence"/>
</dbReference>
<sequence length="54" mass="6286">ACDVKGLFSLEDVYTVLQLVPALCLYKVVVREFRRNSEDLVWQTLRYLHGESNV</sequence>
<protein>
    <submittedName>
        <fullName evidence="1">Uncharacterized protein</fullName>
    </submittedName>
</protein>
<gene>
    <name evidence="1" type="ORF">KIPB_013417</name>
</gene>
<organism evidence="1 2">
    <name type="scientific">Kipferlia bialata</name>
    <dbReference type="NCBI Taxonomy" id="797122"/>
    <lineage>
        <taxon>Eukaryota</taxon>
        <taxon>Metamonada</taxon>
        <taxon>Carpediemonas-like organisms</taxon>
        <taxon>Kipferlia</taxon>
    </lineage>
</organism>
<comment type="caution">
    <text evidence="1">The sequence shown here is derived from an EMBL/GenBank/DDBJ whole genome shotgun (WGS) entry which is preliminary data.</text>
</comment>
<keyword evidence="2" id="KW-1185">Reference proteome</keyword>
<evidence type="ECO:0000313" key="1">
    <source>
        <dbReference type="EMBL" id="GIQ90575.1"/>
    </source>
</evidence>
<evidence type="ECO:0000313" key="2">
    <source>
        <dbReference type="Proteomes" id="UP000265618"/>
    </source>
</evidence>
<name>A0A9K3D8Z2_9EUKA</name>
<feature type="non-terminal residue" evidence="1">
    <location>
        <position position="54"/>
    </location>
</feature>
<dbReference type="AlphaFoldDB" id="A0A9K3D8Z2"/>
<dbReference type="EMBL" id="BDIP01006352">
    <property type="protein sequence ID" value="GIQ90575.1"/>
    <property type="molecule type" value="Genomic_DNA"/>
</dbReference>
<reference evidence="1 2" key="1">
    <citation type="journal article" date="2018" name="PLoS ONE">
        <title>The draft genome of Kipferlia bialata reveals reductive genome evolution in fornicate parasites.</title>
        <authorList>
            <person name="Tanifuji G."/>
            <person name="Takabayashi S."/>
            <person name="Kume K."/>
            <person name="Takagi M."/>
            <person name="Nakayama T."/>
            <person name="Kamikawa R."/>
            <person name="Inagaki Y."/>
            <person name="Hashimoto T."/>
        </authorList>
    </citation>
    <scope>NUCLEOTIDE SEQUENCE [LARGE SCALE GENOMIC DNA]</scope>
    <source>
        <strain evidence="1">NY0173</strain>
    </source>
</reference>